<dbReference type="GO" id="GO:0006646">
    <property type="term" value="P:phosphatidylethanolamine biosynthetic process"/>
    <property type="evidence" value="ECO:0007669"/>
    <property type="project" value="TreeGrafter"/>
</dbReference>
<evidence type="ECO:0000256" key="4">
    <source>
        <dbReference type="ARBA" id="ARBA00038211"/>
    </source>
</evidence>
<comment type="caution">
    <text evidence="8">The sequence shown here is derived from an EMBL/GenBank/DDBJ whole genome shotgun (WGS) entry which is preliminary data.</text>
</comment>
<dbReference type="EMBL" id="CAJOBC010002600">
    <property type="protein sequence ID" value="CAF3741289.1"/>
    <property type="molecule type" value="Genomic_DNA"/>
</dbReference>
<evidence type="ECO:0000313" key="10">
    <source>
        <dbReference type="EMBL" id="CAF3741273.1"/>
    </source>
</evidence>
<dbReference type="EC" id="2.7.1.82" evidence="5"/>
<dbReference type="EMBL" id="CAJNOQ010002600">
    <property type="protein sequence ID" value="CAF0967947.1"/>
    <property type="molecule type" value="Genomic_DNA"/>
</dbReference>
<dbReference type="EMBL" id="CAJNOK010001414">
    <property type="protein sequence ID" value="CAF0810797.1"/>
    <property type="molecule type" value="Genomic_DNA"/>
</dbReference>
<dbReference type="Proteomes" id="UP000682733">
    <property type="component" value="Unassembled WGS sequence"/>
</dbReference>
<dbReference type="EMBL" id="CAJNOQ010002600">
    <property type="protein sequence ID" value="CAF0967967.1"/>
    <property type="molecule type" value="Genomic_DNA"/>
</dbReference>
<evidence type="ECO:0000256" key="3">
    <source>
        <dbReference type="ARBA" id="ARBA00037883"/>
    </source>
</evidence>
<dbReference type="PANTHER" id="PTHR22603:SF66">
    <property type="entry name" value="ETHANOLAMINE KINASE"/>
    <property type="match status" value="1"/>
</dbReference>
<evidence type="ECO:0000313" key="7">
    <source>
        <dbReference type="EMBL" id="CAF0967947.1"/>
    </source>
</evidence>
<evidence type="ECO:0000256" key="1">
    <source>
        <dbReference type="ARBA" id="ARBA00023209"/>
    </source>
</evidence>
<evidence type="ECO:0000313" key="8">
    <source>
        <dbReference type="EMBL" id="CAF0967967.1"/>
    </source>
</evidence>
<name>A0A814EDB3_9BILA</name>
<gene>
    <name evidence="7" type="ORF">GPM918_LOCUS12078</name>
    <name evidence="8" type="ORF">GPM918_LOCUS12079</name>
    <name evidence="6" type="ORF">OVA965_LOCUS5136</name>
    <name evidence="10" type="ORF">SRO942_LOCUS12079</name>
    <name evidence="11" type="ORF">SRO942_LOCUS12080</name>
    <name evidence="9" type="ORF">TMI583_LOCUS5130</name>
</gene>
<evidence type="ECO:0000256" key="2">
    <source>
        <dbReference type="ARBA" id="ARBA00023264"/>
    </source>
</evidence>
<sequence length="385" mass="45349">MCNCIPFHDVELHPETLELEASRLICAVIPEWSTKKLKYEKLTEGLSNFLLAMFPNGDDENQSIIVKLYGLNSDLLIDREQEIRTMAELYKHKFSDQQILLKFRNGYFYTYLPGKQMDPKSVRNEHLSSIIVQKLAEFHSLTPKFEFKPSKQQFTEKLRHYLNILSGKNPQVSQREPASSVGVLSTVKQYLGISERLTLDKTEDLINYKLSDLERDIEAMEVIFEEKWTLQVIYSHMDTQSRNFLYDKHTDQIGMIDFEHCMFNYWLFDLSNYFLEFAGLSASPDFSLYPDRKFQKQVLTVYLKHAEFFQHTSLVKDRLNPTDDELEHLCDLSDQLTVPAHLYWSLWALLQALLNPAATDNFNYVSYGQKRFQQYVKDRQKFFNT</sequence>
<reference evidence="8" key="1">
    <citation type="submission" date="2021-02" db="EMBL/GenBank/DDBJ databases">
        <authorList>
            <person name="Nowell W R."/>
        </authorList>
    </citation>
    <scope>NUCLEOTIDE SEQUENCE</scope>
</reference>
<proteinExistence type="inferred from homology"/>
<dbReference type="EMBL" id="CAJOBC010002600">
    <property type="protein sequence ID" value="CAF3741273.1"/>
    <property type="molecule type" value="Genomic_DNA"/>
</dbReference>
<dbReference type="Proteomes" id="UP000677228">
    <property type="component" value="Unassembled WGS sequence"/>
</dbReference>
<dbReference type="Pfam" id="PF01633">
    <property type="entry name" value="Choline_kinase"/>
    <property type="match status" value="1"/>
</dbReference>
<evidence type="ECO:0000313" key="11">
    <source>
        <dbReference type="EMBL" id="CAF3741289.1"/>
    </source>
</evidence>
<keyword evidence="12" id="KW-1185">Reference proteome</keyword>
<evidence type="ECO:0000313" key="9">
    <source>
        <dbReference type="EMBL" id="CAF3594548.1"/>
    </source>
</evidence>
<dbReference type="Proteomes" id="UP000681722">
    <property type="component" value="Unassembled WGS sequence"/>
</dbReference>
<dbReference type="EMBL" id="CAJOBA010001413">
    <property type="protein sequence ID" value="CAF3594548.1"/>
    <property type="molecule type" value="Genomic_DNA"/>
</dbReference>
<dbReference type="SUPFAM" id="SSF56112">
    <property type="entry name" value="Protein kinase-like (PK-like)"/>
    <property type="match status" value="1"/>
</dbReference>
<keyword evidence="1" id="KW-0594">Phospholipid biosynthesis</keyword>
<comment type="pathway">
    <text evidence="3">Phospholipid metabolism; phosphatidylethanolamine biosynthesis; phosphatidylethanolamine from ethanolamine: step 1/3.</text>
</comment>
<evidence type="ECO:0000313" key="12">
    <source>
        <dbReference type="Proteomes" id="UP000663829"/>
    </source>
</evidence>
<dbReference type="PANTHER" id="PTHR22603">
    <property type="entry name" value="CHOLINE/ETHANOALAMINE KINASE"/>
    <property type="match status" value="1"/>
</dbReference>
<dbReference type="GO" id="GO:0004305">
    <property type="term" value="F:ethanolamine kinase activity"/>
    <property type="evidence" value="ECO:0007669"/>
    <property type="project" value="UniProtKB-EC"/>
</dbReference>
<dbReference type="OrthoDB" id="10267235at2759"/>
<comment type="similarity">
    <text evidence="4">Belongs to the choline/ethanolamine kinase family.</text>
</comment>
<dbReference type="Gene3D" id="3.90.1200.10">
    <property type="match status" value="1"/>
</dbReference>
<accession>A0A814EDB3</accession>
<keyword evidence="2" id="KW-1208">Phospholipid metabolism</keyword>
<evidence type="ECO:0000313" key="6">
    <source>
        <dbReference type="EMBL" id="CAF0810797.1"/>
    </source>
</evidence>
<dbReference type="Gene3D" id="3.30.200.20">
    <property type="entry name" value="Phosphorylase Kinase, domain 1"/>
    <property type="match status" value="1"/>
</dbReference>
<keyword evidence="1" id="KW-0444">Lipid biosynthesis</keyword>
<dbReference type="InterPro" id="IPR011009">
    <property type="entry name" value="Kinase-like_dom_sf"/>
</dbReference>
<dbReference type="GO" id="GO:0005737">
    <property type="term" value="C:cytoplasm"/>
    <property type="evidence" value="ECO:0007669"/>
    <property type="project" value="TreeGrafter"/>
</dbReference>
<organism evidence="8 12">
    <name type="scientific">Didymodactylos carnosus</name>
    <dbReference type="NCBI Taxonomy" id="1234261"/>
    <lineage>
        <taxon>Eukaryota</taxon>
        <taxon>Metazoa</taxon>
        <taxon>Spiralia</taxon>
        <taxon>Gnathifera</taxon>
        <taxon>Rotifera</taxon>
        <taxon>Eurotatoria</taxon>
        <taxon>Bdelloidea</taxon>
        <taxon>Philodinida</taxon>
        <taxon>Philodinidae</taxon>
        <taxon>Didymodactylos</taxon>
    </lineage>
</organism>
<protein>
    <recommendedName>
        <fullName evidence="5">ethanolamine kinase</fullName>
        <ecNumber evidence="5">2.7.1.82</ecNumber>
    </recommendedName>
</protein>
<dbReference type="AlphaFoldDB" id="A0A814EDB3"/>
<dbReference type="Proteomes" id="UP000663829">
    <property type="component" value="Unassembled WGS sequence"/>
</dbReference>
<evidence type="ECO:0000256" key="5">
    <source>
        <dbReference type="ARBA" id="ARBA00038874"/>
    </source>
</evidence>
<keyword evidence="1" id="KW-0443">Lipid metabolism</keyword>